<accession>A0A5J5F6K6</accession>
<protein>
    <submittedName>
        <fullName evidence="1">Uncharacterized protein</fullName>
    </submittedName>
</protein>
<organism evidence="1 2">
    <name type="scientific">Sphaerosporella brunnea</name>
    <dbReference type="NCBI Taxonomy" id="1250544"/>
    <lineage>
        <taxon>Eukaryota</taxon>
        <taxon>Fungi</taxon>
        <taxon>Dikarya</taxon>
        <taxon>Ascomycota</taxon>
        <taxon>Pezizomycotina</taxon>
        <taxon>Pezizomycetes</taxon>
        <taxon>Pezizales</taxon>
        <taxon>Pyronemataceae</taxon>
        <taxon>Sphaerosporella</taxon>
    </lineage>
</organism>
<dbReference type="Proteomes" id="UP000326924">
    <property type="component" value="Unassembled WGS sequence"/>
</dbReference>
<sequence length="154" mass="17145">MDIGLDLSSMMKFHLLVVLFFSFSALARTTLAFFGHPSRGAKATHQKAKWGWRRTLNAGRRMQNAASAWGSAAYDTYTTERTRANFLTNSSKTITLKLTLCSCNYRIPRRLCTPAPLWPGEKPESSSAPDMCRLGCRQVWLGGWLANFAAPSPP</sequence>
<comment type="caution">
    <text evidence="1">The sequence shown here is derived from an EMBL/GenBank/DDBJ whole genome shotgun (WGS) entry which is preliminary data.</text>
</comment>
<reference evidence="1 2" key="1">
    <citation type="submission" date="2019-09" db="EMBL/GenBank/DDBJ databases">
        <title>Draft genome of the ectomycorrhizal ascomycete Sphaerosporella brunnea.</title>
        <authorList>
            <consortium name="DOE Joint Genome Institute"/>
            <person name="Benucci G.M."/>
            <person name="Marozzi G."/>
            <person name="Antonielli L."/>
            <person name="Sanchez S."/>
            <person name="Marco P."/>
            <person name="Wang X."/>
            <person name="Falini L.B."/>
            <person name="Barry K."/>
            <person name="Haridas S."/>
            <person name="Lipzen A."/>
            <person name="Labutti K."/>
            <person name="Grigoriev I.V."/>
            <person name="Murat C."/>
            <person name="Martin F."/>
            <person name="Albertini E."/>
            <person name="Donnini D."/>
            <person name="Bonito G."/>
        </authorList>
    </citation>
    <scope>NUCLEOTIDE SEQUENCE [LARGE SCALE GENOMIC DNA]</scope>
    <source>
        <strain evidence="1 2">Sb_GMNB300</strain>
    </source>
</reference>
<dbReference type="EMBL" id="VXIS01000024">
    <property type="protein sequence ID" value="KAA8912476.1"/>
    <property type="molecule type" value="Genomic_DNA"/>
</dbReference>
<dbReference type="AlphaFoldDB" id="A0A5J5F6K6"/>
<dbReference type="InParanoid" id="A0A5J5F6K6"/>
<name>A0A5J5F6K6_9PEZI</name>
<evidence type="ECO:0000313" key="1">
    <source>
        <dbReference type="EMBL" id="KAA8912476.1"/>
    </source>
</evidence>
<evidence type="ECO:0000313" key="2">
    <source>
        <dbReference type="Proteomes" id="UP000326924"/>
    </source>
</evidence>
<gene>
    <name evidence="1" type="ORF">FN846DRAFT_995276</name>
</gene>
<proteinExistence type="predicted"/>
<keyword evidence="2" id="KW-1185">Reference proteome</keyword>